<proteinExistence type="predicted"/>
<dbReference type="EMBL" id="CAADJZ010000001">
    <property type="protein sequence ID" value="VFT70972.1"/>
    <property type="molecule type" value="Genomic_DNA"/>
</dbReference>
<organism evidence="1 2">
    <name type="scientific">Escherichia coli</name>
    <dbReference type="NCBI Taxonomy" id="562"/>
    <lineage>
        <taxon>Bacteria</taxon>
        <taxon>Pseudomonadati</taxon>
        <taxon>Pseudomonadota</taxon>
        <taxon>Gammaproteobacteria</taxon>
        <taxon>Enterobacterales</taxon>
        <taxon>Enterobacteriaceae</taxon>
        <taxon>Escherichia</taxon>
    </lineage>
</organism>
<dbReference type="Proteomes" id="UP000358010">
    <property type="component" value="Unassembled WGS sequence"/>
</dbReference>
<protein>
    <submittedName>
        <fullName evidence="1">Uncharacterized protein</fullName>
    </submittedName>
</protein>
<gene>
    <name evidence="1" type="ORF">NCTC10974_04578</name>
</gene>
<name>A0A485JN08_ECOLX</name>
<evidence type="ECO:0000313" key="1">
    <source>
        <dbReference type="EMBL" id="VFT70972.1"/>
    </source>
</evidence>
<reference evidence="1 2" key="1">
    <citation type="submission" date="2019-03" db="EMBL/GenBank/DDBJ databases">
        <authorList>
            <consortium name="Pathogen Informatics"/>
        </authorList>
    </citation>
    <scope>NUCLEOTIDE SEQUENCE [LARGE SCALE GENOMIC DNA]</scope>
    <source>
        <strain evidence="1 2">NCTC10974</strain>
    </source>
</reference>
<sequence length="53" mass="5735">MLPARALRTNGGDLKLTIGDSNMSGNHNHEGCCQTVKFTSRLFLSSDNQITPS</sequence>
<accession>A0A485JN08</accession>
<evidence type="ECO:0000313" key="2">
    <source>
        <dbReference type="Proteomes" id="UP000358010"/>
    </source>
</evidence>
<dbReference type="AlphaFoldDB" id="A0A485JN08"/>